<protein>
    <submittedName>
        <fullName evidence="3">DUF1080 domain-containing protein</fullName>
    </submittedName>
</protein>
<dbReference type="SUPFAM" id="SSF49373">
    <property type="entry name" value="Invasin/intimin cell-adhesion fragments"/>
    <property type="match status" value="1"/>
</dbReference>
<dbReference type="AlphaFoldDB" id="A0A926HYV3"/>
<proteinExistence type="predicted"/>
<keyword evidence="4" id="KW-1185">Reference proteome</keyword>
<evidence type="ECO:0000259" key="1">
    <source>
        <dbReference type="Pfam" id="PF02368"/>
    </source>
</evidence>
<sequence>MERNRLFTQDFSAPLDARWDYRQDDSEMEIKDGELRIKGGVPAFLMEAGKPEWRDYSVSGRICLHRLYANGQAGICARVSNDMKYCYQLVIAGRGELRLMKNTDEWEILWKKPFDYEKDRWYTLNLNVTGNTVEATMDGEHLVTYVDEDADFRKIPCGGIGLVMHHGEMRVSEIAVQGEESAIPVMGVFVYKQSVTLPLGSKRKLSAVAYPGEASDRTILWESSDPEVARVDCDGWVFALKEGRTGMIRQREQRNVPCTPFRRREIESGSARRERICLRAGSPSICEREPIA</sequence>
<dbReference type="InterPro" id="IPR008964">
    <property type="entry name" value="Invasin/intimin_cell_adhesion"/>
</dbReference>
<accession>A0A926HYV3</accession>
<comment type="caution">
    <text evidence="3">The sequence shown here is derived from an EMBL/GenBank/DDBJ whole genome shotgun (WGS) entry which is preliminary data.</text>
</comment>
<dbReference type="Pfam" id="PF02368">
    <property type="entry name" value="Big_2"/>
    <property type="match status" value="1"/>
</dbReference>
<organism evidence="3 4">
    <name type="scientific">Bianquea renquensis</name>
    <dbReference type="NCBI Taxonomy" id="2763661"/>
    <lineage>
        <taxon>Bacteria</taxon>
        <taxon>Bacillati</taxon>
        <taxon>Bacillota</taxon>
        <taxon>Clostridia</taxon>
        <taxon>Eubacteriales</taxon>
        <taxon>Bianqueaceae</taxon>
        <taxon>Bianquea</taxon>
    </lineage>
</organism>
<dbReference type="InterPro" id="IPR003343">
    <property type="entry name" value="Big_2"/>
</dbReference>
<dbReference type="EMBL" id="JACRSQ010000060">
    <property type="protein sequence ID" value="MBC8545237.1"/>
    <property type="molecule type" value="Genomic_DNA"/>
</dbReference>
<dbReference type="RefSeq" id="WP_249290249.1">
    <property type="nucleotide sequence ID" value="NZ_JACRSQ010000060.1"/>
</dbReference>
<feature type="domain" description="BIG2" evidence="1">
    <location>
        <begin position="185"/>
        <end position="245"/>
    </location>
</feature>
<evidence type="ECO:0000313" key="3">
    <source>
        <dbReference type="EMBL" id="MBC8545237.1"/>
    </source>
</evidence>
<gene>
    <name evidence="3" type="ORF">H8730_17020</name>
</gene>
<dbReference type="InterPro" id="IPR010496">
    <property type="entry name" value="AL/BT2_dom"/>
</dbReference>
<dbReference type="Proteomes" id="UP000657006">
    <property type="component" value="Unassembled WGS sequence"/>
</dbReference>
<dbReference type="Gene3D" id="2.60.40.1080">
    <property type="match status" value="1"/>
</dbReference>
<evidence type="ECO:0000259" key="2">
    <source>
        <dbReference type="Pfam" id="PF06439"/>
    </source>
</evidence>
<name>A0A926HYV3_9FIRM</name>
<evidence type="ECO:0000313" key="4">
    <source>
        <dbReference type="Proteomes" id="UP000657006"/>
    </source>
</evidence>
<dbReference type="Pfam" id="PF06439">
    <property type="entry name" value="3keto-disac_hyd"/>
    <property type="match status" value="1"/>
</dbReference>
<feature type="domain" description="3-keto-alpha-glucoside-1,2-lyase/3-keto-2-hydroxy-glucal hydratase" evidence="2">
    <location>
        <begin position="19"/>
        <end position="176"/>
    </location>
</feature>
<dbReference type="Gene3D" id="2.60.120.560">
    <property type="entry name" value="Exo-inulinase, domain 1"/>
    <property type="match status" value="1"/>
</dbReference>
<reference evidence="3" key="1">
    <citation type="submission" date="2020-08" db="EMBL/GenBank/DDBJ databases">
        <title>Genome public.</title>
        <authorList>
            <person name="Liu C."/>
            <person name="Sun Q."/>
        </authorList>
    </citation>
    <scope>NUCLEOTIDE SEQUENCE</scope>
    <source>
        <strain evidence="3">NSJ-32</strain>
    </source>
</reference>
<dbReference type="GO" id="GO:0016787">
    <property type="term" value="F:hydrolase activity"/>
    <property type="evidence" value="ECO:0007669"/>
    <property type="project" value="InterPro"/>
</dbReference>